<gene>
    <name evidence="2" type="ORF">RHSIM_Rhsim08G0008200</name>
</gene>
<dbReference type="Proteomes" id="UP000626092">
    <property type="component" value="Unassembled WGS sequence"/>
</dbReference>
<accession>A0A834LJE0</accession>
<dbReference type="EMBL" id="WJXA01000008">
    <property type="protein sequence ID" value="KAF7136269.1"/>
    <property type="molecule type" value="Genomic_DNA"/>
</dbReference>
<feature type="region of interest" description="Disordered" evidence="1">
    <location>
        <begin position="106"/>
        <end position="138"/>
    </location>
</feature>
<sequence>MAGTGRVDGSDGRCGCLQVVSCRTVQMEINNCGSVSVKQSMLTCTGEALAAMLFSALVNTQVLAQTHGLGGVSGWLEIGRGKCLGLEGAMKGLLKEGVYISEEDLSEEDGGDIGNNPNDNNKSNPKKGPGGGAGERITKIAPGFETSPDLQYMPTSKVFVEILRVDIILLPFVGSSYQRFPSASNRICANAVINAEHFNEQAEVYLR</sequence>
<dbReference type="AlphaFoldDB" id="A0A834LJE0"/>
<evidence type="ECO:0000313" key="2">
    <source>
        <dbReference type="EMBL" id="KAF7136269.1"/>
    </source>
</evidence>
<evidence type="ECO:0000256" key="1">
    <source>
        <dbReference type="SAM" id="MobiDB-lite"/>
    </source>
</evidence>
<evidence type="ECO:0000313" key="3">
    <source>
        <dbReference type="Proteomes" id="UP000626092"/>
    </source>
</evidence>
<name>A0A834LJE0_RHOSS</name>
<keyword evidence="3" id="KW-1185">Reference proteome</keyword>
<feature type="compositionally biased region" description="Low complexity" evidence="1">
    <location>
        <begin position="114"/>
        <end position="127"/>
    </location>
</feature>
<dbReference type="OrthoDB" id="1436645at2759"/>
<protein>
    <submittedName>
        <fullName evidence="2">Uncharacterized protein</fullName>
    </submittedName>
</protein>
<comment type="caution">
    <text evidence="2">The sequence shown here is derived from an EMBL/GenBank/DDBJ whole genome shotgun (WGS) entry which is preliminary data.</text>
</comment>
<reference evidence="2" key="1">
    <citation type="submission" date="2019-11" db="EMBL/GenBank/DDBJ databases">
        <authorList>
            <person name="Liu Y."/>
            <person name="Hou J."/>
            <person name="Li T.-Q."/>
            <person name="Guan C.-H."/>
            <person name="Wu X."/>
            <person name="Wu H.-Z."/>
            <person name="Ling F."/>
            <person name="Zhang R."/>
            <person name="Shi X.-G."/>
            <person name="Ren J.-P."/>
            <person name="Chen E.-F."/>
            <person name="Sun J.-M."/>
        </authorList>
    </citation>
    <scope>NUCLEOTIDE SEQUENCE</scope>
    <source>
        <strain evidence="2">Adult_tree_wgs_1</strain>
        <tissue evidence="2">Leaves</tissue>
    </source>
</reference>
<proteinExistence type="predicted"/>
<organism evidence="2 3">
    <name type="scientific">Rhododendron simsii</name>
    <name type="common">Sims's rhododendron</name>
    <dbReference type="NCBI Taxonomy" id="118357"/>
    <lineage>
        <taxon>Eukaryota</taxon>
        <taxon>Viridiplantae</taxon>
        <taxon>Streptophyta</taxon>
        <taxon>Embryophyta</taxon>
        <taxon>Tracheophyta</taxon>
        <taxon>Spermatophyta</taxon>
        <taxon>Magnoliopsida</taxon>
        <taxon>eudicotyledons</taxon>
        <taxon>Gunneridae</taxon>
        <taxon>Pentapetalae</taxon>
        <taxon>asterids</taxon>
        <taxon>Ericales</taxon>
        <taxon>Ericaceae</taxon>
        <taxon>Ericoideae</taxon>
        <taxon>Rhodoreae</taxon>
        <taxon>Rhododendron</taxon>
    </lineage>
</organism>